<evidence type="ECO:0000313" key="1">
    <source>
        <dbReference type="EMBL" id="ETW02909.1"/>
    </source>
</evidence>
<protein>
    <submittedName>
        <fullName evidence="1">Uncharacterized protein</fullName>
    </submittedName>
</protein>
<dbReference type="RefSeq" id="XP_008868293.1">
    <property type="nucleotide sequence ID" value="XM_008870071.1"/>
</dbReference>
<proteinExistence type="predicted"/>
<reference evidence="1" key="1">
    <citation type="submission" date="2013-12" db="EMBL/GenBank/DDBJ databases">
        <title>The Genome Sequence of Aphanomyces invadans NJM9701.</title>
        <authorList>
            <consortium name="The Broad Institute Genomics Platform"/>
            <person name="Russ C."/>
            <person name="Tyler B."/>
            <person name="van West P."/>
            <person name="Dieguez-Uribeondo J."/>
            <person name="Young S.K."/>
            <person name="Zeng Q."/>
            <person name="Gargeya S."/>
            <person name="Fitzgerald M."/>
            <person name="Abouelleil A."/>
            <person name="Alvarado L."/>
            <person name="Chapman S.B."/>
            <person name="Gainer-Dewar J."/>
            <person name="Goldberg J."/>
            <person name="Griggs A."/>
            <person name="Gujja S."/>
            <person name="Hansen M."/>
            <person name="Howarth C."/>
            <person name="Imamovic A."/>
            <person name="Ireland A."/>
            <person name="Larimer J."/>
            <person name="McCowan C."/>
            <person name="Murphy C."/>
            <person name="Pearson M."/>
            <person name="Poon T.W."/>
            <person name="Priest M."/>
            <person name="Roberts A."/>
            <person name="Saif S."/>
            <person name="Shea T."/>
            <person name="Sykes S."/>
            <person name="Wortman J."/>
            <person name="Nusbaum C."/>
            <person name="Birren B."/>
        </authorList>
    </citation>
    <scope>NUCLEOTIDE SEQUENCE [LARGE SCALE GENOMIC DNA]</scope>
    <source>
        <strain evidence="1">NJM9701</strain>
    </source>
</reference>
<dbReference type="EMBL" id="KI913960">
    <property type="protein sequence ID" value="ETW02909.1"/>
    <property type="molecule type" value="Genomic_DNA"/>
</dbReference>
<gene>
    <name evidence="1" type="ORF">H310_05373</name>
</gene>
<organism evidence="1">
    <name type="scientific">Aphanomyces invadans</name>
    <dbReference type="NCBI Taxonomy" id="157072"/>
    <lineage>
        <taxon>Eukaryota</taxon>
        <taxon>Sar</taxon>
        <taxon>Stramenopiles</taxon>
        <taxon>Oomycota</taxon>
        <taxon>Saprolegniomycetes</taxon>
        <taxon>Saprolegniales</taxon>
        <taxon>Verrucalvaceae</taxon>
        <taxon>Aphanomyces</taxon>
    </lineage>
</organism>
<dbReference type="VEuPathDB" id="FungiDB:H310_05373"/>
<accession>A0A024U9J2</accession>
<dbReference type="AlphaFoldDB" id="A0A024U9J2"/>
<sequence length="134" mass="15207">MFWRFAIPSACQNLRSEKPVRETATEDKIQFERSRRHQGSGCVDAVREQEHFNAHTNRLHDGLDGWTSIGTMKPTVDVICLLPASDWPNLGTTSNQFPCHFVCFARMTPGDADVVKDACCSEPCPRTLRRRVDE</sequence>
<dbReference type="GeneID" id="20082423"/>
<name>A0A024U9J2_9STRA</name>